<gene>
    <name evidence="7" type="ORF">ACFO3J_30370</name>
</gene>
<proteinExistence type="inferred from homology"/>
<dbReference type="EMBL" id="JBHSBB010000029">
    <property type="protein sequence ID" value="MFC4035745.1"/>
    <property type="molecule type" value="Genomic_DNA"/>
</dbReference>
<keyword evidence="4 6" id="KW-0949">S-adenosyl-L-methionine</keyword>
<dbReference type="Gene3D" id="3.40.50.150">
    <property type="entry name" value="Vaccinia Virus protein VP39"/>
    <property type="match status" value="1"/>
</dbReference>
<dbReference type="InterPro" id="IPR050390">
    <property type="entry name" value="C5-Methyltransferase"/>
</dbReference>
<dbReference type="EC" id="2.1.1.37" evidence="1"/>
<dbReference type="PRINTS" id="PR00105">
    <property type="entry name" value="C5METTRFRASE"/>
</dbReference>
<dbReference type="Pfam" id="PF00145">
    <property type="entry name" value="DNA_methylase"/>
    <property type="match status" value="2"/>
</dbReference>
<comment type="caution">
    <text evidence="7">The sequence shown here is derived from an EMBL/GenBank/DDBJ whole genome shotgun (WGS) entry which is preliminary data.</text>
</comment>
<dbReference type="GO" id="GO:0032259">
    <property type="term" value="P:methylation"/>
    <property type="evidence" value="ECO:0007669"/>
    <property type="project" value="UniProtKB-KW"/>
</dbReference>
<dbReference type="GO" id="GO:0003886">
    <property type="term" value="F:DNA (cytosine-5-)-methyltransferase activity"/>
    <property type="evidence" value="ECO:0007669"/>
    <property type="project" value="UniProtKB-EC"/>
</dbReference>
<sequence length="368" mass="40400">MYPSKIIDLFAGPGGLDMAATALLIPVIGIEFDADACATRRAADLETEQCDVRHRGPGHFQDARILVGGPPCQTFTVAGNGAGRRALDQVLTLARRMAGGEEIGSLLAGLSDERTGLVLEPLRWALDAIKLEHPYETIVLEQVPAVLPVWKEYKKILEARGYVARCEVLHTEEFGVPQTRRRAILIARLKDANSVSGSGVRLPKPTHHRFHKHGKAQLSVIEDELEPWVTMGQVLGRQAPFEVVSNYGSGGDPKARGRRTHEEPAFTVTGKISRNRVFRTDMKSRGKDDWTRIEDHEAGLLQTFPANYPWSGRAISQQIGNAIPPRLGIHVLAAALDLGEEDVKAALKRLETWEPPILVPSPPESPTL</sequence>
<keyword evidence="2 6" id="KW-0489">Methyltransferase</keyword>
<accession>A0ABV8HUK8</accession>
<dbReference type="InterPro" id="IPR001525">
    <property type="entry name" value="C5_MeTfrase"/>
</dbReference>
<keyword evidence="5" id="KW-0680">Restriction system</keyword>
<evidence type="ECO:0000256" key="3">
    <source>
        <dbReference type="ARBA" id="ARBA00022679"/>
    </source>
</evidence>
<reference evidence="8" key="1">
    <citation type="journal article" date="2019" name="Int. J. Syst. Evol. Microbiol.">
        <title>The Global Catalogue of Microorganisms (GCM) 10K type strain sequencing project: providing services to taxonomists for standard genome sequencing and annotation.</title>
        <authorList>
            <consortium name="The Broad Institute Genomics Platform"/>
            <consortium name="The Broad Institute Genome Sequencing Center for Infectious Disease"/>
            <person name="Wu L."/>
            <person name="Ma J."/>
        </authorList>
    </citation>
    <scope>NUCLEOTIDE SEQUENCE [LARGE SCALE GENOMIC DNA]</scope>
    <source>
        <strain evidence="8">CGMCC 4.7237</strain>
    </source>
</reference>
<protein>
    <recommendedName>
        <fullName evidence="1">DNA (cytosine-5-)-methyltransferase</fullName>
        <ecNumber evidence="1">2.1.1.37</ecNumber>
    </recommendedName>
</protein>
<dbReference type="InterPro" id="IPR029063">
    <property type="entry name" value="SAM-dependent_MTases_sf"/>
</dbReference>
<organism evidence="7 8">
    <name type="scientific">Streptomyces polygonati</name>
    <dbReference type="NCBI Taxonomy" id="1617087"/>
    <lineage>
        <taxon>Bacteria</taxon>
        <taxon>Bacillati</taxon>
        <taxon>Actinomycetota</taxon>
        <taxon>Actinomycetes</taxon>
        <taxon>Kitasatosporales</taxon>
        <taxon>Streptomycetaceae</taxon>
        <taxon>Streptomyces</taxon>
    </lineage>
</organism>
<evidence type="ECO:0000313" key="8">
    <source>
        <dbReference type="Proteomes" id="UP001595765"/>
    </source>
</evidence>
<dbReference type="PANTHER" id="PTHR10629">
    <property type="entry name" value="CYTOSINE-SPECIFIC METHYLTRANSFERASE"/>
    <property type="match status" value="1"/>
</dbReference>
<evidence type="ECO:0000256" key="1">
    <source>
        <dbReference type="ARBA" id="ARBA00011975"/>
    </source>
</evidence>
<dbReference type="PROSITE" id="PS51679">
    <property type="entry name" value="SAM_MT_C5"/>
    <property type="match status" value="1"/>
</dbReference>
<evidence type="ECO:0000256" key="2">
    <source>
        <dbReference type="ARBA" id="ARBA00022603"/>
    </source>
</evidence>
<keyword evidence="3 6" id="KW-0808">Transferase</keyword>
<name>A0ABV8HUK8_9ACTN</name>
<dbReference type="RefSeq" id="WP_386436219.1">
    <property type="nucleotide sequence ID" value="NZ_JBHSBB010000029.1"/>
</dbReference>
<evidence type="ECO:0000256" key="4">
    <source>
        <dbReference type="ARBA" id="ARBA00022691"/>
    </source>
</evidence>
<dbReference type="PANTHER" id="PTHR10629:SF52">
    <property type="entry name" value="DNA (CYTOSINE-5)-METHYLTRANSFERASE 1"/>
    <property type="match status" value="1"/>
</dbReference>
<dbReference type="SUPFAM" id="SSF53335">
    <property type="entry name" value="S-adenosyl-L-methionine-dependent methyltransferases"/>
    <property type="match status" value="1"/>
</dbReference>
<dbReference type="Proteomes" id="UP001595765">
    <property type="component" value="Unassembled WGS sequence"/>
</dbReference>
<comment type="similarity">
    <text evidence="6">Belongs to the class I-like SAM-binding methyltransferase superfamily. C5-methyltransferase family.</text>
</comment>
<evidence type="ECO:0000256" key="6">
    <source>
        <dbReference type="PROSITE-ProRule" id="PRU01016"/>
    </source>
</evidence>
<keyword evidence="8" id="KW-1185">Reference proteome</keyword>
<feature type="active site" evidence="6">
    <location>
        <position position="72"/>
    </location>
</feature>
<evidence type="ECO:0000313" key="7">
    <source>
        <dbReference type="EMBL" id="MFC4035745.1"/>
    </source>
</evidence>
<evidence type="ECO:0000256" key="5">
    <source>
        <dbReference type="ARBA" id="ARBA00022747"/>
    </source>
</evidence>